<protein>
    <recommendedName>
        <fullName evidence="5">Secreted protein</fullName>
    </recommendedName>
</protein>
<dbReference type="RefSeq" id="XP_030976728.1">
    <property type="nucleotide sequence ID" value="XM_031131326.1"/>
</dbReference>
<proteinExistence type="predicted"/>
<feature type="region of interest" description="Disordered" evidence="1">
    <location>
        <begin position="125"/>
        <end position="254"/>
    </location>
</feature>
<evidence type="ECO:0000313" key="3">
    <source>
        <dbReference type="Proteomes" id="UP000515153"/>
    </source>
</evidence>
<dbReference type="KEGG" id="pgri:PgNI_11359"/>
<feature type="compositionally biased region" description="Basic and acidic residues" evidence="1">
    <location>
        <begin position="128"/>
        <end position="155"/>
    </location>
</feature>
<reference evidence="3 4" key="1">
    <citation type="journal article" date="2019" name="Mol. Biol. Evol.">
        <title>Blast fungal genomes show frequent chromosomal changes, gene gains and losses, and effector gene turnover.</title>
        <authorList>
            <person name="Gomez Luciano L.B."/>
            <person name="Jason Tsai I."/>
            <person name="Chuma I."/>
            <person name="Tosa Y."/>
            <person name="Chen Y.H."/>
            <person name="Li J.Y."/>
            <person name="Li M.Y."/>
            <person name="Jade Lu M.Y."/>
            <person name="Nakayashiki H."/>
            <person name="Li W.H."/>
        </authorList>
    </citation>
    <scope>NUCLEOTIDE SEQUENCE [LARGE SCALE GENOMIC DNA]</scope>
    <source>
        <strain evidence="3 4">NI907</strain>
    </source>
</reference>
<dbReference type="GeneID" id="41966231"/>
<reference evidence="4" key="3">
    <citation type="submission" date="2025-08" db="UniProtKB">
        <authorList>
            <consortium name="RefSeq"/>
        </authorList>
    </citation>
    <scope>IDENTIFICATION</scope>
    <source>
        <strain evidence="4">NI907</strain>
    </source>
</reference>
<keyword evidence="2" id="KW-0732">Signal</keyword>
<accession>A0A6P8APA6</accession>
<gene>
    <name evidence="4" type="ORF">PgNI_11359</name>
</gene>
<keyword evidence="3" id="KW-1185">Reference proteome</keyword>
<feature type="signal peptide" evidence="2">
    <location>
        <begin position="1"/>
        <end position="18"/>
    </location>
</feature>
<feature type="compositionally biased region" description="Polar residues" evidence="1">
    <location>
        <begin position="183"/>
        <end position="194"/>
    </location>
</feature>
<evidence type="ECO:0000256" key="2">
    <source>
        <dbReference type="SAM" id="SignalP"/>
    </source>
</evidence>
<feature type="chain" id="PRO_5028410675" description="Secreted protein" evidence="2">
    <location>
        <begin position="19"/>
        <end position="254"/>
    </location>
</feature>
<organism evidence="3 4">
    <name type="scientific">Pyricularia grisea</name>
    <name type="common">Crabgrass-specific blast fungus</name>
    <name type="synonym">Magnaporthe grisea</name>
    <dbReference type="NCBI Taxonomy" id="148305"/>
    <lineage>
        <taxon>Eukaryota</taxon>
        <taxon>Fungi</taxon>
        <taxon>Dikarya</taxon>
        <taxon>Ascomycota</taxon>
        <taxon>Pezizomycotina</taxon>
        <taxon>Sordariomycetes</taxon>
        <taxon>Sordariomycetidae</taxon>
        <taxon>Magnaporthales</taxon>
        <taxon>Pyriculariaceae</taxon>
        <taxon>Pyricularia</taxon>
    </lineage>
</organism>
<dbReference type="AlphaFoldDB" id="A0A6P8APA6"/>
<name>A0A6P8APA6_PYRGI</name>
<feature type="compositionally biased region" description="Polar residues" evidence="1">
    <location>
        <begin position="30"/>
        <end position="53"/>
    </location>
</feature>
<evidence type="ECO:0008006" key="5">
    <source>
        <dbReference type="Google" id="ProtNLM"/>
    </source>
</evidence>
<evidence type="ECO:0000256" key="1">
    <source>
        <dbReference type="SAM" id="MobiDB-lite"/>
    </source>
</evidence>
<dbReference type="Proteomes" id="UP000515153">
    <property type="component" value="Chromosome VI"/>
</dbReference>
<evidence type="ECO:0000313" key="4">
    <source>
        <dbReference type="RefSeq" id="XP_030976728.1"/>
    </source>
</evidence>
<sequence length="254" mass="27122">MRFLYFLTLLCVFEGVLSGSTRPAPRRSSRLNANQGTRKSSATQASSGTNKLASSGVLPKYRSNAGVKKSGGQYGREIAPPRRQTSPGGTERVIETYDGNKIPGHTQAKYDAINQIPELAVNKVGSGGHRDAAIGDLPKKKNMNVDETPRNKLEPTKLPSGMSRQDATFRNYLPASEGKSEGGISTQTSVNSKNIQKEKGSKPEVIVNPINVPNPWADKKGGPSGGSSSSSSRRIKRRSIVAPGYQPDVAVAMA</sequence>
<reference evidence="4" key="2">
    <citation type="submission" date="2019-10" db="EMBL/GenBank/DDBJ databases">
        <authorList>
            <consortium name="NCBI Genome Project"/>
        </authorList>
    </citation>
    <scope>NUCLEOTIDE SEQUENCE</scope>
    <source>
        <strain evidence="4">NI907</strain>
    </source>
</reference>
<feature type="region of interest" description="Disordered" evidence="1">
    <location>
        <begin position="19"/>
        <end position="92"/>
    </location>
</feature>